<evidence type="ECO:0000259" key="11">
    <source>
        <dbReference type="Pfam" id="PF00696"/>
    </source>
</evidence>
<comment type="pathway">
    <text evidence="1 10">Amino-acid biosynthesis; L-lysine biosynthesis via DAP pathway; (S)-tetrahydrodipicolinate from L-aspartate: step 1/4.</text>
</comment>
<organism evidence="13">
    <name type="scientific">Caldithrix abyssi</name>
    <dbReference type="NCBI Taxonomy" id="187145"/>
    <lineage>
        <taxon>Bacteria</taxon>
        <taxon>Pseudomonadati</taxon>
        <taxon>Calditrichota</taxon>
        <taxon>Calditrichia</taxon>
        <taxon>Calditrichales</taxon>
        <taxon>Calditrichaceae</taxon>
        <taxon>Caldithrix</taxon>
    </lineage>
</organism>
<evidence type="ECO:0000256" key="2">
    <source>
        <dbReference type="ARBA" id="ARBA00010122"/>
    </source>
</evidence>
<dbReference type="InterPro" id="IPR054352">
    <property type="entry name" value="ACT_Aspartokinase"/>
</dbReference>
<dbReference type="Pfam" id="PF00696">
    <property type="entry name" value="AA_kinase"/>
    <property type="match status" value="1"/>
</dbReference>
<dbReference type="InterPro" id="IPR018042">
    <property type="entry name" value="Aspartate_kinase_CS"/>
</dbReference>
<comment type="catalytic activity">
    <reaction evidence="7 9">
        <text>L-aspartate + ATP = 4-phospho-L-aspartate + ADP</text>
        <dbReference type="Rhea" id="RHEA:23776"/>
        <dbReference type="ChEBI" id="CHEBI:29991"/>
        <dbReference type="ChEBI" id="CHEBI:30616"/>
        <dbReference type="ChEBI" id="CHEBI:57535"/>
        <dbReference type="ChEBI" id="CHEBI:456216"/>
        <dbReference type="EC" id="2.7.2.4"/>
    </reaction>
</comment>
<dbReference type="CDD" id="cd04892">
    <property type="entry name" value="ACT_AK-like_2"/>
    <property type="match status" value="1"/>
</dbReference>
<dbReference type="GO" id="GO:0009090">
    <property type="term" value="P:homoserine biosynthetic process"/>
    <property type="evidence" value="ECO:0007669"/>
    <property type="project" value="TreeGrafter"/>
</dbReference>
<dbReference type="AlphaFoldDB" id="A0A7V1LLK9"/>
<dbReference type="EMBL" id="DRLD01000169">
    <property type="protein sequence ID" value="HED10253.1"/>
    <property type="molecule type" value="Genomic_DNA"/>
</dbReference>
<dbReference type="GO" id="GO:0004072">
    <property type="term" value="F:aspartate kinase activity"/>
    <property type="evidence" value="ECO:0007669"/>
    <property type="project" value="UniProtKB-EC"/>
</dbReference>
<dbReference type="InterPro" id="IPR001341">
    <property type="entry name" value="Asp_kinase"/>
</dbReference>
<dbReference type="PANTHER" id="PTHR21499">
    <property type="entry name" value="ASPARTATE KINASE"/>
    <property type="match status" value="1"/>
</dbReference>
<comment type="similarity">
    <text evidence="2 9">Belongs to the aspartokinase family.</text>
</comment>
<feature type="domain" description="Aspartokinase ACT" evidence="12">
    <location>
        <begin position="391"/>
        <end position="451"/>
    </location>
</feature>
<accession>A0A7V1LLK9</accession>
<evidence type="ECO:0000256" key="9">
    <source>
        <dbReference type="RuleBase" id="RU003448"/>
    </source>
</evidence>
<feature type="binding site" evidence="8">
    <location>
        <position position="126"/>
    </location>
    <ligand>
        <name>substrate</name>
    </ligand>
</feature>
<dbReference type="GO" id="GO:0005524">
    <property type="term" value="F:ATP binding"/>
    <property type="evidence" value="ECO:0007669"/>
    <property type="project" value="UniProtKB-KW"/>
</dbReference>
<evidence type="ECO:0000313" key="13">
    <source>
        <dbReference type="EMBL" id="HED10253.1"/>
    </source>
</evidence>
<dbReference type="UniPathway" id="UPA00051">
    <property type="reaction ID" value="UER00462"/>
</dbReference>
<evidence type="ECO:0000256" key="6">
    <source>
        <dbReference type="ARBA" id="ARBA00022840"/>
    </source>
</evidence>
<dbReference type="Proteomes" id="UP000886005">
    <property type="component" value="Unassembled WGS sequence"/>
</dbReference>
<dbReference type="GO" id="GO:0009088">
    <property type="term" value="P:threonine biosynthetic process"/>
    <property type="evidence" value="ECO:0007669"/>
    <property type="project" value="UniProtKB-UniPathway"/>
</dbReference>
<evidence type="ECO:0000259" key="12">
    <source>
        <dbReference type="Pfam" id="PF22468"/>
    </source>
</evidence>
<keyword evidence="10" id="KW-0028">Amino-acid biosynthesis</keyword>
<dbReference type="InterPro" id="IPR042199">
    <property type="entry name" value="AsparK_Bifunc_asparK/hSer_DH"/>
</dbReference>
<evidence type="ECO:0000256" key="4">
    <source>
        <dbReference type="ARBA" id="ARBA00022741"/>
    </source>
</evidence>
<dbReference type="EC" id="2.7.2.4" evidence="9"/>
<proteinExistence type="inferred from homology"/>
<dbReference type="Gene3D" id="3.30.2130.10">
    <property type="entry name" value="VC0802-like"/>
    <property type="match status" value="1"/>
</dbReference>
<evidence type="ECO:0000256" key="8">
    <source>
        <dbReference type="PIRSR" id="PIRSR000726-1"/>
    </source>
</evidence>
<feature type="domain" description="Aspartate/glutamate/uridylate kinase" evidence="11">
    <location>
        <begin position="1"/>
        <end position="286"/>
    </location>
</feature>
<evidence type="ECO:0000256" key="10">
    <source>
        <dbReference type="RuleBase" id="RU004249"/>
    </source>
</evidence>
<reference evidence="13" key="1">
    <citation type="journal article" date="2020" name="mSystems">
        <title>Genome- and Community-Level Interaction Insights into Carbon Utilization and Element Cycling Functions of Hydrothermarchaeota in Hydrothermal Sediment.</title>
        <authorList>
            <person name="Zhou Z."/>
            <person name="Liu Y."/>
            <person name="Xu W."/>
            <person name="Pan J."/>
            <person name="Luo Z.H."/>
            <person name="Li M."/>
        </authorList>
    </citation>
    <scope>NUCLEOTIDE SEQUENCE [LARGE SCALE GENOMIC DNA]</scope>
    <source>
        <strain evidence="13">HyVt-456</strain>
    </source>
</reference>
<keyword evidence="5 9" id="KW-0418">Kinase</keyword>
<dbReference type="UniPathway" id="UPA00050">
    <property type="reaction ID" value="UER00461"/>
</dbReference>
<protein>
    <recommendedName>
        <fullName evidence="9">Aspartokinase</fullName>
        <ecNumber evidence="9">2.7.2.4</ecNumber>
    </recommendedName>
</protein>
<dbReference type="PANTHER" id="PTHR21499:SF59">
    <property type="entry name" value="ASPARTOKINASE"/>
    <property type="match status" value="1"/>
</dbReference>
<dbReference type="Gene3D" id="3.40.1160.10">
    <property type="entry name" value="Acetylglutamate kinase-like"/>
    <property type="match status" value="1"/>
</dbReference>
<dbReference type="InterPro" id="IPR036393">
    <property type="entry name" value="AceGlu_kinase-like_sf"/>
</dbReference>
<dbReference type="CDD" id="cd04243">
    <property type="entry name" value="AAK_AK-HSDH-like"/>
    <property type="match status" value="1"/>
</dbReference>
<dbReference type="NCBIfam" id="TIGR00657">
    <property type="entry name" value="asp_kinases"/>
    <property type="match status" value="1"/>
</dbReference>
<dbReference type="InterPro" id="IPR001048">
    <property type="entry name" value="Asp/Glu/Uridylate_kinase"/>
</dbReference>
<name>A0A7V1LLK9_CALAY</name>
<keyword evidence="6 8" id="KW-0067">ATP-binding</keyword>
<comment type="pathway">
    <text evidence="10">Amino-acid biosynthesis; L-methionine biosynthesis via de novo pathway; L-homoserine from L-aspartate: step 1/3.</text>
</comment>
<dbReference type="InterPro" id="IPR045865">
    <property type="entry name" value="ACT-like_dom_sf"/>
</dbReference>
<evidence type="ECO:0000256" key="7">
    <source>
        <dbReference type="ARBA" id="ARBA00047872"/>
    </source>
</evidence>
<dbReference type="GO" id="GO:0005829">
    <property type="term" value="C:cytosol"/>
    <property type="evidence" value="ECO:0007669"/>
    <property type="project" value="TreeGrafter"/>
</dbReference>
<dbReference type="Pfam" id="PF22468">
    <property type="entry name" value="ACT_9"/>
    <property type="match status" value="1"/>
</dbReference>
<keyword evidence="4 8" id="KW-0547">Nucleotide-binding</keyword>
<dbReference type="SUPFAM" id="SSF55021">
    <property type="entry name" value="ACT-like"/>
    <property type="match status" value="2"/>
</dbReference>
<comment type="pathway">
    <text evidence="10">Amino-acid biosynthesis; L-threonine biosynthesis; L-threonine from L-aspartate: step 1/5.</text>
</comment>
<evidence type="ECO:0000256" key="3">
    <source>
        <dbReference type="ARBA" id="ARBA00022679"/>
    </source>
</evidence>
<dbReference type="GO" id="GO:0009089">
    <property type="term" value="P:lysine biosynthetic process via diaminopimelate"/>
    <property type="evidence" value="ECO:0007669"/>
    <property type="project" value="UniProtKB-UniPathway"/>
</dbReference>
<dbReference type="UniPathway" id="UPA00034">
    <property type="reaction ID" value="UER00015"/>
</dbReference>
<gene>
    <name evidence="13" type="ORF">ENJ10_06165</name>
</gene>
<feature type="binding site" evidence="8">
    <location>
        <begin position="5"/>
        <end position="8"/>
    </location>
    <ligand>
        <name>ATP</name>
        <dbReference type="ChEBI" id="CHEBI:30616"/>
    </ligand>
</feature>
<evidence type="ECO:0000256" key="5">
    <source>
        <dbReference type="ARBA" id="ARBA00022777"/>
    </source>
</evidence>
<sequence>MIIMKFGGSSIKNGRAIKRVAKIIGEHKHKKRVVVLSALGGVTDQLIEAHKRALAQDKAGWLALLEEIYGRHHDLTHELIPEGALRDKTLNQLESYFNSLNNFLEVGSSLRVFNPDIYSSIVALGELLSTAIFSSYLISEEIFAVFHDARNIVAVEHTREETLPLFKVIGERAGGELLPSLEKGLVVVTQGFIARTADGAPTTLGRDGSDYTAAILGAALKAEEIQIWSDVNGILSADPGIIGDARPLKTMTFDEACELAYFGARVLHPATIQPAVSHGIPVRVLNSRAPHEAGTLITNGEGGSGQRAIRSIAYKENIALLTVESSRLLLSPRLIERVFEILTRHGKNVFAVSKAATRLSLTIQSHEDSLAFLDELKVFGKIQYERNKVVVSVVGEGMKGNPTVGWKIISLLDEAGVSLELFSQFRKQISMMFIIDEKDIEKTVRLIHDRFVANRGGARRGRVACSLPGGAREKTTAAPVIATARL</sequence>
<comment type="caution">
    <text evidence="13">The sequence shown here is derived from an EMBL/GenBank/DDBJ whole genome shotgun (WGS) entry which is preliminary data.</text>
</comment>
<dbReference type="InterPro" id="IPR005260">
    <property type="entry name" value="Asp_kin_monofn"/>
</dbReference>
<dbReference type="PIRSF" id="PIRSF000726">
    <property type="entry name" value="Asp_kin"/>
    <property type="match status" value="1"/>
</dbReference>
<dbReference type="PROSITE" id="PS00324">
    <property type="entry name" value="ASPARTOKINASE"/>
    <property type="match status" value="1"/>
</dbReference>
<evidence type="ECO:0000256" key="1">
    <source>
        <dbReference type="ARBA" id="ARBA00004766"/>
    </source>
</evidence>
<dbReference type="SUPFAM" id="SSF53633">
    <property type="entry name" value="Carbamate kinase-like"/>
    <property type="match status" value="1"/>
</dbReference>
<dbReference type="Gene3D" id="1.20.120.1320">
    <property type="entry name" value="Aspartokinase, catalytic domain"/>
    <property type="match status" value="1"/>
</dbReference>
<keyword evidence="3 9" id="KW-0808">Transferase</keyword>
<feature type="binding site" evidence="8">
    <location>
        <position position="43"/>
    </location>
    <ligand>
        <name>substrate</name>
    </ligand>
</feature>